<dbReference type="OrthoDB" id="419333at2759"/>
<reference evidence="1 2" key="1">
    <citation type="submission" date="2015-01" db="EMBL/GenBank/DDBJ databases">
        <title>Evolution of Trichinella species and genotypes.</title>
        <authorList>
            <person name="Korhonen P.K."/>
            <person name="Edoardo P."/>
            <person name="Giuseppe L.R."/>
            <person name="Gasser R.B."/>
        </authorList>
    </citation>
    <scope>NUCLEOTIDE SEQUENCE [LARGE SCALE GENOMIC DNA]</scope>
    <source>
        <strain evidence="1">ISS37</strain>
    </source>
</reference>
<comment type="caution">
    <text evidence="1">The sequence shown here is derived from an EMBL/GenBank/DDBJ whole genome shotgun (WGS) entry which is preliminary data.</text>
</comment>
<dbReference type="Proteomes" id="UP000054630">
    <property type="component" value="Unassembled WGS sequence"/>
</dbReference>
<dbReference type="Pfam" id="PF10561">
    <property type="entry name" value="C2orf69"/>
    <property type="match status" value="2"/>
</dbReference>
<dbReference type="PANTHER" id="PTHR31296:SF1">
    <property type="entry name" value="MITOCHONDRIAL PROTEIN C2ORF69"/>
    <property type="match status" value="1"/>
</dbReference>
<name>A0A0V0SDE7_9BILA</name>
<accession>A0A0V0SDE7</accession>
<dbReference type="AlphaFoldDB" id="A0A0V0SDE7"/>
<evidence type="ECO:0000313" key="2">
    <source>
        <dbReference type="Proteomes" id="UP000054630"/>
    </source>
</evidence>
<keyword evidence="2" id="KW-1185">Reference proteome</keyword>
<dbReference type="GO" id="GO:0005739">
    <property type="term" value="C:mitochondrion"/>
    <property type="evidence" value="ECO:0007669"/>
    <property type="project" value="TreeGrafter"/>
</dbReference>
<organism evidence="1 2">
    <name type="scientific">Trichinella nelsoni</name>
    <dbReference type="NCBI Taxonomy" id="6336"/>
    <lineage>
        <taxon>Eukaryota</taxon>
        <taxon>Metazoa</taxon>
        <taxon>Ecdysozoa</taxon>
        <taxon>Nematoda</taxon>
        <taxon>Enoplea</taxon>
        <taxon>Dorylaimia</taxon>
        <taxon>Trichinellida</taxon>
        <taxon>Trichinellidae</taxon>
        <taxon>Trichinella</taxon>
    </lineage>
</organism>
<dbReference type="EMBL" id="JYDL01000016">
    <property type="protein sequence ID" value="KRX24659.1"/>
    <property type="molecule type" value="Genomic_DNA"/>
</dbReference>
<sequence length="287" mass="33033">MAYVVTSTKEEYLMTRMQGVEGYCGKFNDILCCRKSTVENFDSFVIFFHGDVQHFEHFMNRGIYARQYMAWSLEATAKLLSNKFPNSFIIIIRASDVRSYPIVNYVNFVCCRNSVYSGNDSSHSALDHLASLFDAVIVKMTALGVKLDYLRPIHLIGFSKGSTAINELVLEFVNIIRNVKSPPHNVLNRVVSIHWLDAGHSGNSDVWITNGDLIRALVEALPNVSFFIHLTPYQMKDRNRPWIAEEEKQFSSHLLTHNAKVKRKEYMQDENTSLENHFRLLEQFDPN</sequence>
<gene>
    <name evidence="1" type="ORF">T07_3240</name>
</gene>
<proteinExistence type="predicted"/>
<dbReference type="InterPro" id="IPR018881">
    <property type="entry name" value="C2orf69_mit"/>
</dbReference>
<evidence type="ECO:0000313" key="1">
    <source>
        <dbReference type="EMBL" id="KRX24659.1"/>
    </source>
</evidence>
<dbReference type="PANTHER" id="PTHR31296">
    <property type="entry name" value="UPF0565 PROTEIN C2ORF69"/>
    <property type="match status" value="1"/>
</dbReference>
<protein>
    <submittedName>
        <fullName evidence="1">UPF0565 protein C2orf69-like protein</fullName>
    </submittedName>
</protein>